<keyword evidence="4" id="KW-1185">Reference proteome</keyword>
<evidence type="ECO:0000313" key="3">
    <source>
        <dbReference type="EMBL" id="TFB30296.1"/>
    </source>
</evidence>
<evidence type="ECO:0000259" key="2">
    <source>
        <dbReference type="Pfam" id="PF14280"/>
    </source>
</evidence>
<dbReference type="InterPro" id="IPR025375">
    <property type="entry name" value="DUF4365"/>
</dbReference>
<organism evidence="3 4">
    <name type="scientific">Pedobacter alluvionis</name>
    <dbReference type="NCBI Taxonomy" id="475253"/>
    <lineage>
        <taxon>Bacteria</taxon>
        <taxon>Pseudomonadati</taxon>
        <taxon>Bacteroidota</taxon>
        <taxon>Sphingobacteriia</taxon>
        <taxon>Sphingobacteriales</taxon>
        <taxon>Sphingobacteriaceae</taxon>
        <taxon>Pedobacter</taxon>
    </lineage>
</organism>
<dbReference type="Proteomes" id="UP000297429">
    <property type="component" value="Unassembled WGS sequence"/>
</dbReference>
<feature type="compositionally biased region" description="Basic and acidic residues" evidence="1">
    <location>
        <begin position="1"/>
        <end position="11"/>
    </location>
</feature>
<feature type="domain" description="DUF4365" evidence="2">
    <location>
        <begin position="53"/>
        <end position="174"/>
    </location>
</feature>
<evidence type="ECO:0000313" key="4">
    <source>
        <dbReference type="Proteomes" id="UP000297429"/>
    </source>
</evidence>
<accession>A0ABY2HMG0</accession>
<evidence type="ECO:0000256" key="1">
    <source>
        <dbReference type="SAM" id="MobiDB-lite"/>
    </source>
</evidence>
<protein>
    <submittedName>
        <fullName evidence="3">DUF4365 domain-containing protein</fullName>
    </submittedName>
</protein>
<proteinExistence type="predicted"/>
<dbReference type="RefSeq" id="WP_134380700.1">
    <property type="nucleotide sequence ID" value="NZ_RCCK01000017.1"/>
</dbReference>
<dbReference type="Pfam" id="PF14280">
    <property type="entry name" value="DUF4365"/>
    <property type="match status" value="1"/>
</dbReference>
<comment type="caution">
    <text evidence="3">The sequence shown here is derived from an EMBL/GenBank/DDBJ whole genome shotgun (WGS) entry which is preliminary data.</text>
</comment>
<feature type="region of interest" description="Disordered" evidence="1">
    <location>
        <begin position="1"/>
        <end position="26"/>
    </location>
</feature>
<dbReference type="EMBL" id="SOPX01000003">
    <property type="protein sequence ID" value="TFB30296.1"/>
    <property type="molecule type" value="Genomic_DNA"/>
</dbReference>
<sequence>MFNRNAQDKMTKAQQQHTSRTSEEIQESGNILLDNVLESIRVKYQDLKINKTSEEHQKDRGVDFQIELIGKPGENTLDMFKLQVKATDQPVVPLKTTINKGMISFKIDNRHIRYYQQEMPWPLLFLLCDNSTQTVYWYAIQLDYSLEERLHESIAKNSNFIQIFIDPKNILGPNTFVKFVKDSEDSKTLQFFKVSEANENTLTVDTDFQVDRSKPLLEQLFRLLDYLFEEVQYLPLHIMSQYYPFTLKERQASFYQQFKLYCENDELVKMLDTFRVQTDGSINFTDSSYIDGVDDYENKVIAILSKLTQNHVYAIISQKTRKEVSTLYLTHGNCSCVACCYNRLDIPKAIEQLCKPKDKSLDDQMKTAYMHYELGNYLKSAESFRKIGKQATKENKKTLFLITQFNLIKLGRLIKNNYYDHETVEQGKTLMDINLDRAVYSARNRSHHRKLFNYIKEASFYSDSAYEVQTALSKLRHEYQSFIGGGIFNTHSYDQLLNGFAQLNSFISGNRIVYDRFGEYSLQMDEFTEGIFIALALRETNSSVISEFNDYHIERLIFDGEHKVTWRYFNKYLFKSIPYKENDGKFFDMISNLLVNHHLVADAYKVYSPDEGSIWRNPYPGIFANCLCLAAMIEMTDKQVERISKLIMDCYAKAELPGPDSYSQVNSFFSSKRRQLSIALLTNLVKFFLQYKDMYLEKRIGIFTAELKTRKVTITLSTAERKLLFAFAFEGERNEFHHFNTLAFFHPIASQPLKEEIEKRITTQLRIKFDVYHYYYAAITGTLPFLHSEFLPKFIDATYPNPTKYSFKNTFYGPQDNEYSFFDMFFNLCFKSGLNPKEISSKKMEGFGDYYDWLIDINGYDYSKFKIMWLGLYPTKFYLQEFAKSAVLRKVIERYLRNNRDLQIERLYFDIYNPNTDDIEADFE</sequence>
<name>A0ABY2HMG0_9SPHI</name>
<reference evidence="3 4" key="1">
    <citation type="submission" date="2019-03" db="EMBL/GenBank/DDBJ databases">
        <authorList>
            <person name="He R.-H."/>
        </authorList>
    </citation>
    <scope>NUCLEOTIDE SEQUENCE [LARGE SCALE GENOMIC DNA]</scope>
    <source>
        <strain evidence="3 4">DSM 19624</strain>
    </source>
</reference>
<gene>
    <name evidence="3" type="ORF">E3V97_19205</name>
</gene>